<keyword evidence="1" id="KW-0966">Cell projection</keyword>
<keyword evidence="1" id="KW-0282">Flagellum</keyword>
<evidence type="ECO:0000313" key="1">
    <source>
        <dbReference type="EMBL" id="PZP55519.1"/>
    </source>
</evidence>
<dbReference type="Proteomes" id="UP000249739">
    <property type="component" value="Unassembled WGS sequence"/>
</dbReference>
<comment type="caution">
    <text evidence="1">The sequence shown here is derived from an EMBL/GenBank/DDBJ whole genome shotgun (WGS) entry which is preliminary data.</text>
</comment>
<sequence length="154" mass="16637">MKKAIIAIIAVLLLGGGGFGAYTFFNKPAEATESKEVEKAAEAAKEAVPPTFVELKPLVLPVVDRDGVSQIISIVISIETDDPAKAAEIELMRPRLTDAYIQGMYGVLSSKAVMEGGILQVGYIKTKLHNITNKVMGKDKVKDVLLQVVQQRQV</sequence>
<accession>A0A2W5HP10</accession>
<evidence type="ECO:0000313" key="2">
    <source>
        <dbReference type="Proteomes" id="UP000249739"/>
    </source>
</evidence>
<gene>
    <name evidence="1" type="ORF">DI586_06600</name>
</gene>
<organism evidence="1 2">
    <name type="scientific">Micavibrio aeruginosavorus</name>
    <dbReference type="NCBI Taxonomy" id="349221"/>
    <lineage>
        <taxon>Bacteria</taxon>
        <taxon>Pseudomonadati</taxon>
        <taxon>Bdellovibrionota</taxon>
        <taxon>Bdellovibrionia</taxon>
        <taxon>Bdellovibrionales</taxon>
        <taxon>Pseudobdellovibrionaceae</taxon>
        <taxon>Micavibrio</taxon>
    </lineage>
</organism>
<protein>
    <submittedName>
        <fullName evidence="1">Flagellar basal body-associated FliL family protein</fullName>
    </submittedName>
</protein>
<dbReference type="AlphaFoldDB" id="A0A2W5HP10"/>
<name>A0A2W5HP10_9BACT</name>
<dbReference type="EMBL" id="QFOT01000065">
    <property type="protein sequence ID" value="PZP55519.1"/>
    <property type="molecule type" value="Genomic_DNA"/>
</dbReference>
<keyword evidence="1" id="KW-0969">Cilium</keyword>
<proteinExistence type="predicted"/>
<reference evidence="1 2" key="1">
    <citation type="submission" date="2017-08" db="EMBL/GenBank/DDBJ databases">
        <title>Infants hospitalized years apart are colonized by the same room-sourced microbial strains.</title>
        <authorList>
            <person name="Brooks B."/>
            <person name="Olm M.R."/>
            <person name="Firek B.A."/>
            <person name="Baker R."/>
            <person name="Thomas B.C."/>
            <person name="Morowitz M.J."/>
            <person name="Banfield J.F."/>
        </authorList>
    </citation>
    <scope>NUCLEOTIDE SEQUENCE [LARGE SCALE GENOMIC DNA]</scope>
    <source>
        <strain evidence="1">S2_006_000_R2_64</strain>
    </source>
</reference>